<accession>A0A1E7KS04</accession>
<name>A0A1E7KS04_9ACTN</name>
<dbReference type="PANTHER" id="PTHR43775:SF51">
    <property type="entry name" value="INACTIVE PHENOLPHTHIOCEROL SYNTHESIS POLYKETIDE SYNTHASE TYPE I PKS1-RELATED"/>
    <property type="match status" value="1"/>
</dbReference>
<dbReference type="AlphaFoldDB" id="A0A1E7KS04"/>
<gene>
    <name evidence="4" type="ORF">AN216_00160</name>
</gene>
<keyword evidence="5" id="KW-1185">Reference proteome</keyword>
<dbReference type="InterPro" id="IPR016035">
    <property type="entry name" value="Acyl_Trfase/lysoPLipase"/>
</dbReference>
<evidence type="ECO:0000259" key="3">
    <source>
        <dbReference type="SMART" id="SM00827"/>
    </source>
</evidence>
<sequence>PVFVFPGQGSQWVGMGRELWESEPVFAACMDECAGALAPHVDWSLWEVLGDEAALARVDVVQPALWAVMVSLAELWRSYGVRPAAVVGHSQGEIAAAHVAGALSL</sequence>
<feature type="non-terminal residue" evidence="4">
    <location>
        <position position="1"/>
    </location>
</feature>
<dbReference type="SMART" id="SM00827">
    <property type="entry name" value="PKS_AT"/>
    <property type="match status" value="1"/>
</dbReference>
<evidence type="ECO:0000313" key="5">
    <source>
        <dbReference type="Proteomes" id="UP000176101"/>
    </source>
</evidence>
<evidence type="ECO:0000256" key="2">
    <source>
        <dbReference type="ARBA" id="ARBA00023268"/>
    </source>
</evidence>
<dbReference type="InterPro" id="IPR001227">
    <property type="entry name" value="Ac_transferase_dom_sf"/>
</dbReference>
<dbReference type="GO" id="GO:0004312">
    <property type="term" value="F:fatty acid synthase activity"/>
    <property type="evidence" value="ECO:0007669"/>
    <property type="project" value="TreeGrafter"/>
</dbReference>
<proteinExistence type="predicted"/>
<dbReference type="InterPro" id="IPR014043">
    <property type="entry name" value="Acyl_transferase_dom"/>
</dbReference>
<evidence type="ECO:0000256" key="1">
    <source>
        <dbReference type="ARBA" id="ARBA00022679"/>
    </source>
</evidence>
<dbReference type="PANTHER" id="PTHR43775">
    <property type="entry name" value="FATTY ACID SYNTHASE"/>
    <property type="match status" value="1"/>
</dbReference>
<keyword evidence="1" id="KW-0808">Transferase</keyword>
<dbReference type="GO" id="GO:0006633">
    <property type="term" value="P:fatty acid biosynthetic process"/>
    <property type="evidence" value="ECO:0007669"/>
    <property type="project" value="TreeGrafter"/>
</dbReference>
<dbReference type="SUPFAM" id="SSF52151">
    <property type="entry name" value="FabD/lysophospholipase-like"/>
    <property type="match status" value="1"/>
</dbReference>
<dbReference type="OrthoDB" id="9778690at2"/>
<dbReference type="Proteomes" id="UP000176101">
    <property type="component" value="Unassembled WGS sequence"/>
</dbReference>
<dbReference type="Pfam" id="PF00698">
    <property type="entry name" value="Acyl_transf_1"/>
    <property type="match status" value="1"/>
</dbReference>
<dbReference type="Gene3D" id="3.40.366.10">
    <property type="entry name" value="Malonyl-Coenzyme A Acyl Carrier Protein, domain 2"/>
    <property type="match status" value="1"/>
</dbReference>
<feature type="domain" description="Malonyl-CoA:ACP transacylase (MAT)" evidence="3">
    <location>
        <begin position="4"/>
        <end position="105"/>
    </location>
</feature>
<protein>
    <recommendedName>
        <fullName evidence="3">Malonyl-CoA:ACP transacylase (MAT) domain-containing protein</fullName>
    </recommendedName>
</protein>
<dbReference type="STRING" id="1075402.AN216_00160"/>
<dbReference type="RefSeq" id="WP_139140802.1">
    <property type="nucleotide sequence ID" value="NZ_LJGU01000035.1"/>
</dbReference>
<dbReference type="EMBL" id="LJGU01000035">
    <property type="protein sequence ID" value="OEV06641.1"/>
    <property type="molecule type" value="Genomic_DNA"/>
</dbReference>
<evidence type="ECO:0000313" key="4">
    <source>
        <dbReference type="EMBL" id="OEV06641.1"/>
    </source>
</evidence>
<keyword evidence="2" id="KW-0511">Multifunctional enzyme</keyword>
<organism evidence="4 5">
    <name type="scientific">Streptomyces oceani</name>
    <dbReference type="NCBI Taxonomy" id="1075402"/>
    <lineage>
        <taxon>Bacteria</taxon>
        <taxon>Bacillati</taxon>
        <taxon>Actinomycetota</taxon>
        <taxon>Actinomycetes</taxon>
        <taxon>Kitasatosporales</taxon>
        <taxon>Streptomycetaceae</taxon>
        <taxon>Streptomyces</taxon>
    </lineage>
</organism>
<comment type="caution">
    <text evidence="4">The sequence shown here is derived from an EMBL/GenBank/DDBJ whole genome shotgun (WGS) entry which is preliminary data.</text>
</comment>
<dbReference type="InterPro" id="IPR050091">
    <property type="entry name" value="PKS_NRPS_Biosynth_Enz"/>
</dbReference>
<reference evidence="4 5" key="1">
    <citation type="journal article" date="2016" name="Front. Microbiol.">
        <title>Comparative Genomics Analysis of Streptomyces Species Reveals Their Adaptation to the Marine Environment and Their Diversity at the Genomic Level.</title>
        <authorList>
            <person name="Tian X."/>
            <person name="Zhang Z."/>
            <person name="Yang T."/>
            <person name="Chen M."/>
            <person name="Li J."/>
            <person name="Chen F."/>
            <person name="Yang J."/>
            <person name="Li W."/>
            <person name="Zhang B."/>
            <person name="Zhang Z."/>
            <person name="Wu J."/>
            <person name="Zhang C."/>
            <person name="Long L."/>
            <person name="Xiao J."/>
        </authorList>
    </citation>
    <scope>NUCLEOTIDE SEQUENCE [LARGE SCALE GENOMIC DNA]</scope>
    <source>
        <strain evidence="4 5">SCSIO 02100</strain>
    </source>
</reference>
<feature type="non-terminal residue" evidence="4">
    <location>
        <position position="105"/>
    </location>
</feature>